<dbReference type="SUPFAM" id="SSF53720">
    <property type="entry name" value="ALDH-like"/>
    <property type="match status" value="1"/>
</dbReference>
<protein>
    <submittedName>
        <fullName evidence="6">2-formylbenzoate dehydrogenase</fullName>
    </submittedName>
</protein>
<dbReference type="FunFam" id="3.40.605.10:FF:000007">
    <property type="entry name" value="NAD/NADP-dependent betaine aldehyde dehydrogenase"/>
    <property type="match status" value="1"/>
</dbReference>
<dbReference type="Gene3D" id="3.40.605.10">
    <property type="entry name" value="Aldehyde Dehydrogenase, Chain A, domain 1"/>
    <property type="match status" value="1"/>
</dbReference>
<name>A0A1I5FXR4_PSUAM</name>
<feature type="active site" evidence="3">
    <location>
        <position position="272"/>
    </location>
</feature>
<evidence type="ECO:0000256" key="3">
    <source>
        <dbReference type="PROSITE-ProRule" id="PRU10007"/>
    </source>
</evidence>
<dbReference type="GO" id="GO:0016620">
    <property type="term" value="F:oxidoreductase activity, acting on the aldehyde or oxo group of donors, NAD or NADP as acceptor"/>
    <property type="evidence" value="ECO:0007669"/>
    <property type="project" value="InterPro"/>
</dbReference>
<dbReference type="Pfam" id="PF00171">
    <property type="entry name" value="Aldedh"/>
    <property type="match status" value="1"/>
</dbReference>
<dbReference type="PANTHER" id="PTHR11699">
    <property type="entry name" value="ALDEHYDE DEHYDROGENASE-RELATED"/>
    <property type="match status" value="1"/>
</dbReference>
<dbReference type="AlphaFoldDB" id="A0A1I5FXR4"/>
<dbReference type="InterPro" id="IPR016162">
    <property type="entry name" value="Ald_DH_N"/>
</dbReference>
<dbReference type="InterPro" id="IPR029510">
    <property type="entry name" value="Ald_DH_CS_GLU"/>
</dbReference>
<dbReference type="Proteomes" id="UP000199614">
    <property type="component" value="Unassembled WGS sequence"/>
</dbReference>
<reference evidence="6 7" key="1">
    <citation type="submission" date="2016-10" db="EMBL/GenBank/DDBJ databases">
        <authorList>
            <person name="de Groot N.N."/>
        </authorList>
    </citation>
    <scope>NUCLEOTIDE SEQUENCE [LARGE SCALE GENOMIC DNA]</scope>
    <source>
        <strain evidence="6 7">CGMCC 4.1877</strain>
    </source>
</reference>
<gene>
    <name evidence="6" type="ORF">SAMN05216207_104144</name>
</gene>
<dbReference type="InterPro" id="IPR016161">
    <property type="entry name" value="Ald_DH/histidinol_DH"/>
</dbReference>
<evidence type="ECO:0000259" key="5">
    <source>
        <dbReference type="Pfam" id="PF00171"/>
    </source>
</evidence>
<dbReference type="OrthoDB" id="6882680at2"/>
<evidence type="ECO:0000256" key="2">
    <source>
        <dbReference type="ARBA" id="ARBA00023002"/>
    </source>
</evidence>
<evidence type="ECO:0000256" key="1">
    <source>
        <dbReference type="ARBA" id="ARBA00009986"/>
    </source>
</evidence>
<keyword evidence="2 4" id="KW-0560">Oxidoreductase</keyword>
<evidence type="ECO:0000256" key="4">
    <source>
        <dbReference type="RuleBase" id="RU003345"/>
    </source>
</evidence>
<organism evidence="6 7">
    <name type="scientific">Pseudonocardia ammonioxydans</name>
    <dbReference type="NCBI Taxonomy" id="260086"/>
    <lineage>
        <taxon>Bacteria</taxon>
        <taxon>Bacillati</taxon>
        <taxon>Actinomycetota</taxon>
        <taxon>Actinomycetes</taxon>
        <taxon>Pseudonocardiales</taxon>
        <taxon>Pseudonocardiaceae</taxon>
        <taxon>Pseudonocardia</taxon>
    </lineage>
</organism>
<dbReference type="Gene3D" id="3.40.309.10">
    <property type="entry name" value="Aldehyde Dehydrogenase, Chain A, domain 2"/>
    <property type="match status" value="1"/>
</dbReference>
<sequence>MTVVQGSPAQEGAALRANEARVAQLLARDWRLLVGDGLVPARSGRTFTVQSPYTEQPIAEVPDAGEEDVEAAVAAASAAARDWRRTPVLERARYAEALADAIDERADDFALLDAIDAGSPITEMRADAARASAGLRVFAGLALELKGNTIPASENLHLTVREPFGVVARIVPFNHPFMFAAGKIAAALVAGNTVVLKPPELAPLSALLFGEVAKEVLPPGVLSIVVGDGPEAPRALVRHKAVRRIGFIGSVGTGTAIQRDAAGTGVKEVTLELGGKNALLAFPDADPLEVARSAVAGMNFTWAGQSCGSTSRLLVHESVADEVVNEVVRLLGELTITSPLDPVSEMGTVISRPHHERILKVIEDARAEGAELLTGGGRPAHLDRGYFIEPTVLAVEPSARVAQEEVFGPVLSVLRWKDEGEAVALANSLDYGLTAAVWTNDIRRAHRVADELEAGFVWVNGSSRHFPGVPYGGVKNSGIGREEGVDELLSYTTVKSINVMR</sequence>
<keyword evidence="7" id="KW-1185">Reference proteome</keyword>
<feature type="domain" description="Aldehyde dehydrogenase" evidence="5">
    <location>
        <begin position="41"/>
        <end position="497"/>
    </location>
</feature>
<comment type="similarity">
    <text evidence="1 4">Belongs to the aldehyde dehydrogenase family.</text>
</comment>
<dbReference type="RefSeq" id="WP_093352593.1">
    <property type="nucleotide sequence ID" value="NZ_FOUY01000041.1"/>
</dbReference>
<dbReference type="PROSITE" id="PS00687">
    <property type="entry name" value="ALDEHYDE_DEHYDR_GLU"/>
    <property type="match status" value="1"/>
</dbReference>
<dbReference type="InterPro" id="IPR015590">
    <property type="entry name" value="Aldehyde_DH_dom"/>
</dbReference>
<dbReference type="FunFam" id="3.40.309.10:FF:000012">
    <property type="entry name" value="Betaine aldehyde dehydrogenase"/>
    <property type="match status" value="1"/>
</dbReference>
<accession>A0A1I5FXR4</accession>
<dbReference type="STRING" id="260086.SAMN05216207_104144"/>
<dbReference type="InterPro" id="IPR016163">
    <property type="entry name" value="Ald_DH_C"/>
</dbReference>
<dbReference type="EMBL" id="FOUY01000041">
    <property type="protein sequence ID" value="SFO28560.1"/>
    <property type="molecule type" value="Genomic_DNA"/>
</dbReference>
<proteinExistence type="inferred from homology"/>
<evidence type="ECO:0000313" key="7">
    <source>
        <dbReference type="Proteomes" id="UP000199614"/>
    </source>
</evidence>
<evidence type="ECO:0000313" key="6">
    <source>
        <dbReference type="EMBL" id="SFO28560.1"/>
    </source>
</evidence>